<keyword evidence="3" id="KW-1185">Reference proteome</keyword>
<dbReference type="AlphaFoldDB" id="A0A6J1QQR6"/>
<sequence length="209" mass="23599">MATKATDIGRPWKTESALLSVRVEAFTPESWLALSMDRRCSLRVRGTYLSIGKYLIAIAFLACWTVITASKVPDIFKIENDQCPPVDTCPPKLISHETDCAKYYECKYGQRQLRSCAANLFFSKKWSGCVDRAISDCPRQEEQCPPVDTCPPKLISHADCDKYYECKYGQKQLRFCAAGLYFSKGWRGCVSREISDCPVSNVFNGVRTT</sequence>
<dbReference type="SUPFAM" id="SSF57625">
    <property type="entry name" value="Invertebrate chitin-binding proteins"/>
    <property type="match status" value="2"/>
</dbReference>
<accession>A0A6J1QQR6</accession>
<keyword evidence="1" id="KW-0812">Transmembrane</keyword>
<dbReference type="Proteomes" id="UP000504618">
    <property type="component" value="Unplaced"/>
</dbReference>
<dbReference type="GO" id="GO:0005576">
    <property type="term" value="C:extracellular region"/>
    <property type="evidence" value="ECO:0007669"/>
    <property type="project" value="InterPro"/>
</dbReference>
<organism evidence="3 4">
    <name type="scientific">Temnothorax curvispinosus</name>
    <dbReference type="NCBI Taxonomy" id="300111"/>
    <lineage>
        <taxon>Eukaryota</taxon>
        <taxon>Metazoa</taxon>
        <taxon>Ecdysozoa</taxon>
        <taxon>Arthropoda</taxon>
        <taxon>Hexapoda</taxon>
        <taxon>Insecta</taxon>
        <taxon>Pterygota</taxon>
        <taxon>Neoptera</taxon>
        <taxon>Endopterygota</taxon>
        <taxon>Hymenoptera</taxon>
        <taxon>Apocrita</taxon>
        <taxon>Aculeata</taxon>
        <taxon>Formicoidea</taxon>
        <taxon>Formicidae</taxon>
        <taxon>Myrmicinae</taxon>
        <taxon>Temnothorax</taxon>
    </lineage>
</organism>
<dbReference type="InterPro" id="IPR036508">
    <property type="entry name" value="Chitin-bd_dom_sf"/>
</dbReference>
<keyword evidence="1" id="KW-1133">Transmembrane helix</keyword>
<dbReference type="RefSeq" id="XP_024883321.1">
    <property type="nucleotide sequence ID" value="XM_025027553.1"/>
</dbReference>
<dbReference type="OrthoDB" id="6020543at2759"/>
<dbReference type="Gene3D" id="2.170.140.10">
    <property type="entry name" value="Chitin binding domain"/>
    <property type="match status" value="1"/>
</dbReference>
<dbReference type="GO" id="GO:0008061">
    <property type="term" value="F:chitin binding"/>
    <property type="evidence" value="ECO:0007669"/>
    <property type="project" value="InterPro"/>
</dbReference>
<evidence type="ECO:0000313" key="4">
    <source>
        <dbReference type="RefSeq" id="XP_024883321.1"/>
    </source>
</evidence>
<dbReference type="GeneID" id="112462033"/>
<dbReference type="PROSITE" id="PS50940">
    <property type="entry name" value="CHIT_BIND_II"/>
    <property type="match status" value="2"/>
</dbReference>
<gene>
    <name evidence="4" type="primary">LOC112462033</name>
</gene>
<evidence type="ECO:0000313" key="3">
    <source>
        <dbReference type="Proteomes" id="UP000504618"/>
    </source>
</evidence>
<dbReference type="Pfam" id="PF01607">
    <property type="entry name" value="CBM_14"/>
    <property type="match status" value="2"/>
</dbReference>
<name>A0A6J1QQR6_9HYME</name>
<evidence type="ECO:0000256" key="1">
    <source>
        <dbReference type="SAM" id="Phobius"/>
    </source>
</evidence>
<dbReference type="InterPro" id="IPR002557">
    <property type="entry name" value="Chitin-bd_dom"/>
</dbReference>
<protein>
    <submittedName>
        <fullName evidence="4">Uncharacterized protein LOC112462033</fullName>
    </submittedName>
</protein>
<proteinExistence type="predicted"/>
<feature type="transmembrane region" description="Helical" evidence="1">
    <location>
        <begin position="46"/>
        <end position="67"/>
    </location>
</feature>
<keyword evidence="1" id="KW-0472">Membrane</keyword>
<dbReference type="SMART" id="SM00494">
    <property type="entry name" value="ChtBD2"/>
    <property type="match status" value="2"/>
</dbReference>
<feature type="domain" description="Chitin-binding type-2" evidence="2">
    <location>
        <begin position="147"/>
        <end position="199"/>
    </location>
</feature>
<reference evidence="4" key="1">
    <citation type="submission" date="2025-08" db="UniProtKB">
        <authorList>
            <consortium name="RefSeq"/>
        </authorList>
    </citation>
    <scope>IDENTIFICATION</scope>
    <source>
        <tissue evidence="4">Whole body</tissue>
    </source>
</reference>
<feature type="domain" description="Chitin-binding type-2" evidence="2">
    <location>
        <begin position="86"/>
        <end position="139"/>
    </location>
</feature>
<evidence type="ECO:0000259" key="2">
    <source>
        <dbReference type="PROSITE" id="PS50940"/>
    </source>
</evidence>